<protein>
    <submittedName>
        <fullName evidence="1">Uncharacterized protein</fullName>
    </submittedName>
</protein>
<gene>
    <name evidence="1" type="ORF">SEPMUDRAFT_152326</name>
</gene>
<dbReference type="Proteomes" id="UP000016931">
    <property type="component" value="Unassembled WGS sequence"/>
</dbReference>
<dbReference type="EMBL" id="KB456272">
    <property type="protein sequence ID" value="EMF08018.1"/>
    <property type="molecule type" value="Genomic_DNA"/>
</dbReference>
<dbReference type="AlphaFoldDB" id="M3BPC5"/>
<dbReference type="RefSeq" id="XP_016756139.1">
    <property type="nucleotide sequence ID" value="XM_016907377.1"/>
</dbReference>
<dbReference type="GeneID" id="27904514"/>
<evidence type="ECO:0000313" key="2">
    <source>
        <dbReference type="Proteomes" id="UP000016931"/>
    </source>
</evidence>
<evidence type="ECO:0000313" key="1">
    <source>
        <dbReference type="EMBL" id="EMF08018.1"/>
    </source>
</evidence>
<organism evidence="1 2">
    <name type="scientific">Sphaerulina musiva (strain SO2202)</name>
    <name type="common">Poplar stem canker fungus</name>
    <name type="synonym">Septoria musiva</name>
    <dbReference type="NCBI Taxonomy" id="692275"/>
    <lineage>
        <taxon>Eukaryota</taxon>
        <taxon>Fungi</taxon>
        <taxon>Dikarya</taxon>
        <taxon>Ascomycota</taxon>
        <taxon>Pezizomycotina</taxon>
        <taxon>Dothideomycetes</taxon>
        <taxon>Dothideomycetidae</taxon>
        <taxon>Mycosphaerellales</taxon>
        <taxon>Mycosphaerellaceae</taxon>
        <taxon>Sphaerulina</taxon>
    </lineage>
</organism>
<dbReference type="HOGENOM" id="CLU_2514074_0_0_1"/>
<name>M3BPC5_SPHMS</name>
<sequence>MDRYEGQLHSKSRQYVGTHELCFSSMVCRKCSMLLPCADRKKWKAPEKEVLAHQSAFLTFSRCGWRIHDDSEIRERQCEPDVHIF</sequence>
<accession>M3BPC5</accession>
<reference evidence="1 2" key="1">
    <citation type="journal article" date="2012" name="PLoS Pathog.">
        <title>Diverse lifestyles and strategies of plant pathogenesis encoded in the genomes of eighteen Dothideomycetes fungi.</title>
        <authorList>
            <person name="Ohm R.A."/>
            <person name="Feau N."/>
            <person name="Henrissat B."/>
            <person name="Schoch C.L."/>
            <person name="Horwitz B.A."/>
            <person name="Barry K.W."/>
            <person name="Condon B.J."/>
            <person name="Copeland A.C."/>
            <person name="Dhillon B."/>
            <person name="Glaser F."/>
            <person name="Hesse C.N."/>
            <person name="Kosti I."/>
            <person name="LaButti K."/>
            <person name="Lindquist E.A."/>
            <person name="Lucas S."/>
            <person name="Salamov A.A."/>
            <person name="Bradshaw R.E."/>
            <person name="Ciuffetti L."/>
            <person name="Hamelin R.C."/>
            <person name="Kema G.H.J."/>
            <person name="Lawrence C."/>
            <person name="Scott J.A."/>
            <person name="Spatafora J.W."/>
            <person name="Turgeon B.G."/>
            <person name="de Wit P.J.G.M."/>
            <person name="Zhong S."/>
            <person name="Goodwin S.B."/>
            <person name="Grigoriev I.V."/>
        </authorList>
    </citation>
    <scope>NUCLEOTIDE SEQUENCE [LARGE SCALE GENOMIC DNA]</scope>
    <source>
        <strain evidence="1 2">SO2202</strain>
    </source>
</reference>
<proteinExistence type="predicted"/>
<keyword evidence="2" id="KW-1185">Reference proteome</keyword>